<dbReference type="AlphaFoldDB" id="A0A917XQY3"/>
<evidence type="ECO:0000313" key="2">
    <source>
        <dbReference type="Proteomes" id="UP000624041"/>
    </source>
</evidence>
<reference evidence="1" key="1">
    <citation type="journal article" date="2014" name="Int. J. Syst. Evol. Microbiol.">
        <title>Complete genome sequence of Corynebacterium casei LMG S-19264T (=DSM 44701T), isolated from a smear-ripened cheese.</title>
        <authorList>
            <consortium name="US DOE Joint Genome Institute (JGI-PGF)"/>
            <person name="Walter F."/>
            <person name="Albersmeier A."/>
            <person name="Kalinowski J."/>
            <person name="Ruckert C."/>
        </authorList>
    </citation>
    <scope>NUCLEOTIDE SEQUENCE</scope>
    <source>
        <strain evidence="1">JCM 17251</strain>
    </source>
</reference>
<keyword evidence="2" id="KW-1185">Reference proteome</keyword>
<name>A0A917XQY3_9BACI</name>
<gene>
    <name evidence="1" type="ORF">GCM10007971_02250</name>
</gene>
<protein>
    <submittedName>
        <fullName evidence="1">Uncharacterized protein</fullName>
    </submittedName>
</protein>
<dbReference type="EMBL" id="BMOS01000001">
    <property type="protein sequence ID" value="GGN49566.1"/>
    <property type="molecule type" value="Genomic_DNA"/>
</dbReference>
<evidence type="ECO:0000313" key="1">
    <source>
        <dbReference type="EMBL" id="GGN49566.1"/>
    </source>
</evidence>
<dbReference type="Proteomes" id="UP000624041">
    <property type="component" value="Unassembled WGS sequence"/>
</dbReference>
<comment type="caution">
    <text evidence="1">The sequence shown here is derived from an EMBL/GenBank/DDBJ whole genome shotgun (WGS) entry which is preliminary data.</text>
</comment>
<organism evidence="1 2">
    <name type="scientific">Oceanobacillus indicireducens</name>
    <dbReference type="NCBI Taxonomy" id="1004261"/>
    <lineage>
        <taxon>Bacteria</taxon>
        <taxon>Bacillati</taxon>
        <taxon>Bacillota</taxon>
        <taxon>Bacilli</taxon>
        <taxon>Bacillales</taxon>
        <taxon>Bacillaceae</taxon>
        <taxon>Oceanobacillus</taxon>
    </lineage>
</organism>
<proteinExistence type="predicted"/>
<sequence>MMFAVDDNPIYILAQHYFVKHDIHFDIHKVIGLLNEDPVPKEYRLLKQIIECLNRTFKDNYWATTEFRSQVGTFYKTISLNTVVLEF</sequence>
<accession>A0A917XQY3</accession>
<reference evidence="1" key="2">
    <citation type="submission" date="2020-09" db="EMBL/GenBank/DDBJ databases">
        <authorList>
            <person name="Sun Q."/>
            <person name="Ohkuma M."/>
        </authorList>
    </citation>
    <scope>NUCLEOTIDE SEQUENCE</scope>
    <source>
        <strain evidence="1">JCM 17251</strain>
    </source>
</reference>